<evidence type="ECO:0000256" key="2">
    <source>
        <dbReference type="ARBA" id="ARBA00010138"/>
    </source>
</evidence>
<dbReference type="GO" id="GO:0009113">
    <property type="term" value="P:purine nucleobase biosynthetic process"/>
    <property type="evidence" value="ECO:0007669"/>
    <property type="project" value="InterPro"/>
</dbReference>
<dbReference type="AlphaFoldDB" id="A0A8J2X3M6"/>
<feature type="binding site" evidence="10">
    <location>
        <position position="393"/>
    </location>
    <ligand>
        <name>Mg(2+)</name>
        <dbReference type="ChEBI" id="CHEBI:18420"/>
    </ligand>
</feature>
<dbReference type="OrthoDB" id="191723at2759"/>
<comment type="pathway">
    <text evidence="1 8">Purine metabolism; IMP biosynthesis via de novo pathway; N(1)-(5-phospho-D-ribosyl)glycinamide from 5-phospho-alpha-D-ribose 1-diphosphate: step 1/2.</text>
</comment>
<comment type="cofactor">
    <cofactor evidence="10">
        <name>Mg(2+)</name>
        <dbReference type="ChEBI" id="CHEBI:18420"/>
    </cofactor>
    <text evidence="10">Binds 1 Mg(2+) ion per subunit.</text>
</comment>
<dbReference type="PANTHER" id="PTHR11907">
    <property type="entry name" value="AMIDOPHOSPHORIBOSYLTRANSFERASE"/>
    <property type="match status" value="1"/>
</dbReference>
<reference evidence="13" key="1">
    <citation type="submission" date="2021-11" db="EMBL/GenBank/DDBJ databases">
        <authorList>
            <consortium name="Genoscope - CEA"/>
            <person name="William W."/>
        </authorList>
    </citation>
    <scope>NUCLEOTIDE SEQUENCE</scope>
</reference>
<feature type="binding site" evidence="10">
    <location>
        <position position="331"/>
    </location>
    <ligand>
        <name>Mg(2+)</name>
        <dbReference type="ChEBI" id="CHEBI:18420"/>
    </ligand>
</feature>
<sequence length="526" mass="57789">MCGILATLLADGDGHCVGDLVDGMTVLQHRGQDAAGFTTASTSQDWEKVTFKTVKGTGMVREVFADPKRAQELLGNVGIAHVRYPTAGGSGLDDVQPFYANFPCGLALAHNGNLTNSERLRKELVSRHRHLNTTSDSEALLNVFAEHLAANLEARRRGSVGHAGDPLSTPVSPDTLFDAVERTMRRCVGGYAVVVLVHNVGVLAFRDPWGIRPMVFGERKSRTLENEYDRAVASESVALDTLGYKLCRDVAPGEAVLLRPGFPVLTQRCAERPVHRPCIFEYVYFARPDSTMDGVCVYAAQLKMGEKLAAKIKRQLGDRPKPDVVIAVPDTSRPIALQCAYSLDSVYREGFIKNRYIGRTFIMPGQDMRRKGVRMKLNTIKSEFAGRTVLLIDDSIVRGTTSRELVLMAREAGAKNVYFVSASPEVRYPNVYGINISTHNELVAHNRSADEVATFIKADWVLFQDLEDLEDCVRELNPALKEFENSVFSGCYVTCDDEESVATSSEQGSPRPGAKTPLSRVSPEAS</sequence>
<evidence type="ECO:0000256" key="9">
    <source>
        <dbReference type="PIRSR" id="PIRSR000485-1"/>
    </source>
</evidence>
<dbReference type="GO" id="GO:0006189">
    <property type="term" value="P:'de novo' IMP biosynthetic process"/>
    <property type="evidence" value="ECO:0007669"/>
    <property type="project" value="UniProtKB-UniPathway"/>
</dbReference>
<evidence type="ECO:0000313" key="14">
    <source>
        <dbReference type="Proteomes" id="UP000789595"/>
    </source>
</evidence>
<evidence type="ECO:0000259" key="12">
    <source>
        <dbReference type="PROSITE" id="PS51278"/>
    </source>
</evidence>
<evidence type="ECO:0000256" key="5">
    <source>
        <dbReference type="ARBA" id="ARBA00022679"/>
    </source>
</evidence>
<dbReference type="InterPro" id="IPR017932">
    <property type="entry name" value="GATase_2_dom"/>
</dbReference>
<proteinExistence type="inferred from homology"/>
<dbReference type="EMBL" id="CAKKNE010000006">
    <property type="protein sequence ID" value="CAH0379756.1"/>
    <property type="molecule type" value="Genomic_DNA"/>
</dbReference>
<dbReference type="NCBIfam" id="TIGR01134">
    <property type="entry name" value="purF"/>
    <property type="match status" value="1"/>
</dbReference>
<dbReference type="InterPro" id="IPR029055">
    <property type="entry name" value="Ntn_hydrolases_N"/>
</dbReference>
<dbReference type="Pfam" id="PF00156">
    <property type="entry name" value="Pribosyltran"/>
    <property type="match status" value="1"/>
</dbReference>
<dbReference type="CDD" id="cd06223">
    <property type="entry name" value="PRTases_typeI"/>
    <property type="match status" value="1"/>
</dbReference>
<dbReference type="Pfam" id="PF13522">
    <property type="entry name" value="GATase_6"/>
    <property type="match status" value="1"/>
</dbReference>
<dbReference type="Proteomes" id="UP000789595">
    <property type="component" value="Unassembled WGS sequence"/>
</dbReference>
<keyword evidence="5 8" id="KW-0808">Transferase</keyword>
<feature type="region of interest" description="Disordered" evidence="11">
    <location>
        <begin position="499"/>
        <end position="526"/>
    </location>
</feature>
<gene>
    <name evidence="13" type="ORF">PECAL_6P13940</name>
</gene>
<dbReference type="InterPro" id="IPR000836">
    <property type="entry name" value="PRTase_dom"/>
</dbReference>
<dbReference type="Gene3D" id="3.60.20.10">
    <property type="entry name" value="Glutamine Phosphoribosylpyrophosphate, subunit 1, domain 1"/>
    <property type="match status" value="1"/>
</dbReference>
<name>A0A8J2X3M6_9STRA</name>
<keyword evidence="7" id="KW-0315">Glutamine amidotransferase</keyword>
<evidence type="ECO:0000256" key="4">
    <source>
        <dbReference type="ARBA" id="ARBA00022676"/>
    </source>
</evidence>
<evidence type="ECO:0000256" key="6">
    <source>
        <dbReference type="ARBA" id="ARBA00022755"/>
    </source>
</evidence>
<evidence type="ECO:0000256" key="3">
    <source>
        <dbReference type="ARBA" id="ARBA00011941"/>
    </source>
</evidence>
<evidence type="ECO:0000256" key="11">
    <source>
        <dbReference type="SAM" id="MobiDB-lite"/>
    </source>
</evidence>
<evidence type="ECO:0000256" key="10">
    <source>
        <dbReference type="PIRSR" id="PIRSR000485-2"/>
    </source>
</evidence>
<comment type="caution">
    <text evidence="13">The sequence shown here is derived from an EMBL/GenBank/DDBJ whole genome shotgun (WGS) entry which is preliminary data.</text>
</comment>
<keyword evidence="6 8" id="KW-0658">Purine biosynthesis</keyword>
<feature type="domain" description="Glutamine amidotransferase type-2" evidence="12">
    <location>
        <begin position="2"/>
        <end position="261"/>
    </location>
</feature>
<evidence type="ECO:0000256" key="7">
    <source>
        <dbReference type="ARBA" id="ARBA00022962"/>
    </source>
</evidence>
<dbReference type="PIRSF" id="PIRSF000485">
    <property type="entry name" value="Amd_phspho_trans"/>
    <property type="match status" value="1"/>
</dbReference>
<comment type="similarity">
    <text evidence="2 8">In the C-terminal section; belongs to the purine/pyrimidine phosphoribosyltransferase family.</text>
</comment>
<keyword evidence="14" id="KW-1185">Reference proteome</keyword>
<dbReference type="HAMAP" id="MF_01931">
    <property type="entry name" value="PurF"/>
    <property type="match status" value="1"/>
</dbReference>
<dbReference type="InterPro" id="IPR029057">
    <property type="entry name" value="PRTase-like"/>
</dbReference>
<keyword evidence="10" id="KW-0479">Metal-binding</keyword>
<feature type="active site" description="Nucleophile" evidence="9">
    <location>
        <position position="2"/>
    </location>
</feature>
<accession>A0A8J2X3M6</accession>
<evidence type="ECO:0000256" key="8">
    <source>
        <dbReference type="PIRNR" id="PIRNR000485"/>
    </source>
</evidence>
<dbReference type="GO" id="GO:0004044">
    <property type="term" value="F:amidophosphoribosyltransferase activity"/>
    <property type="evidence" value="ECO:0007669"/>
    <property type="project" value="UniProtKB-EC"/>
</dbReference>
<evidence type="ECO:0000256" key="1">
    <source>
        <dbReference type="ARBA" id="ARBA00005209"/>
    </source>
</evidence>
<organism evidence="13 14">
    <name type="scientific">Pelagomonas calceolata</name>
    <dbReference type="NCBI Taxonomy" id="35677"/>
    <lineage>
        <taxon>Eukaryota</taxon>
        <taxon>Sar</taxon>
        <taxon>Stramenopiles</taxon>
        <taxon>Ochrophyta</taxon>
        <taxon>Pelagophyceae</taxon>
        <taxon>Pelagomonadales</taxon>
        <taxon>Pelagomonadaceae</taxon>
        <taxon>Pelagomonas</taxon>
    </lineage>
</organism>
<dbReference type="GO" id="GO:0046872">
    <property type="term" value="F:metal ion binding"/>
    <property type="evidence" value="ECO:0007669"/>
    <property type="project" value="UniProtKB-KW"/>
</dbReference>
<dbReference type="UniPathway" id="UPA00074">
    <property type="reaction ID" value="UER00124"/>
</dbReference>
<dbReference type="SUPFAM" id="SSF56235">
    <property type="entry name" value="N-terminal nucleophile aminohydrolases (Ntn hydrolases)"/>
    <property type="match status" value="1"/>
</dbReference>
<feature type="binding site" evidence="10">
    <location>
        <position position="394"/>
    </location>
    <ligand>
        <name>Mg(2+)</name>
        <dbReference type="ChEBI" id="CHEBI:18420"/>
    </ligand>
</feature>
<protein>
    <recommendedName>
        <fullName evidence="3 8">Amidophosphoribosyltransferase</fullName>
        <shortName evidence="8">ATase</shortName>
        <ecNumber evidence="3 8">2.4.2.14</ecNumber>
    </recommendedName>
    <alternativeName>
        <fullName evidence="8">Glutamine phosphoribosylpyrophosphate amidotransferase</fullName>
    </alternativeName>
</protein>
<keyword evidence="10" id="KW-0460">Magnesium</keyword>
<dbReference type="InterPro" id="IPR005854">
    <property type="entry name" value="PurF"/>
</dbReference>
<dbReference type="Gene3D" id="3.40.50.2020">
    <property type="match status" value="1"/>
</dbReference>
<dbReference type="PROSITE" id="PS51278">
    <property type="entry name" value="GATASE_TYPE_2"/>
    <property type="match status" value="1"/>
</dbReference>
<keyword evidence="4 8" id="KW-0328">Glycosyltransferase</keyword>
<dbReference type="EC" id="2.4.2.14" evidence="3 8"/>
<evidence type="ECO:0000313" key="13">
    <source>
        <dbReference type="EMBL" id="CAH0379756.1"/>
    </source>
</evidence>
<dbReference type="SUPFAM" id="SSF53271">
    <property type="entry name" value="PRTase-like"/>
    <property type="match status" value="1"/>
</dbReference>
<comment type="catalytic activity">
    <reaction evidence="8">
        <text>5-phospho-beta-D-ribosylamine + L-glutamate + diphosphate = 5-phospho-alpha-D-ribose 1-diphosphate + L-glutamine + H2O</text>
        <dbReference type="Rhea" id="RHEA:14905"/>
        <dbReference type="ChEBI" id="CHEBI:15377"/>
        <dbReference type="ChEBI" id="CHEBI:29985"/>
        <dbReference type="ChEBI" id="CHEBI:33019"/>
        <dbReference type="ChEBI" id="CHEBI:58017"/>
        <dbReference type="ChEBI" id="CHEBI:58359"/>
        <dbReference type="ChEBI" id="CHEBI:58681"/>
        <dbReference type="EC" id="2.4.2.14"/>
    </reaction>
</comment>